<accession>A0A931H159</accession>
<reference evidence="2" key="1">
    <citation type="submission" date="2020-11" db="EMBL/GenBank/DDBJ databases">
        <title>Bacterial whole genome sequence for Caenimonas sp. DR4.4.</title>
        <authorList>
            <person name="Le V."/>
            <person name="Ko S.-R."/>
            <person name="Ahn C.-Y."/>
            <person name="Oh H.-M."/>
        </authorList>
    </citation>
    <scope>NUCLEOTIDE SEQUENCE</scope>
    <source>
        <strain evidence="2">DR4.4</strain>
    </source>
</reference>
<evidence type="ECO:0000259" key="1">
    <source>
        <dbReference type="Pfam" id="PF14206"/>
    </source>
</evidence>
<gene>
    <name evidence="2" type="ORF">I5803_01315</name>
</gene>
<feature type="domain" description="Cysteine-rich CPCC" evidence="1">
    <location>
        <begin position="6"/>
        <end position="69"/>
    </location>
</feature>
<dbReference type="InterPro" id="IPR025983">
    <property type="entry name" value="Cys_rich_CPCC"/>
</dbReference>
<dbReference type="EMBL" id="JADWYS010000001">
    <property type="protein sequence ID" value="MBG9386650.1"/>
    <property type="molecule type" value="Genomic_DNA"/>
</dbReference>
<comment type="caution">
    <text evidence="2">The sequence shown here is derived from an EMBL/GenBank/DDBJ whole genome shotgun (WGS) entry which is preliminary data.</text>
</comment>
<dbReference type="AlphaFoldDB" id="A0A931H159"/>
<dbReference type="RefSeq" id="WP_196984623.1">
    <property type="nucleotide sequence ID" value="NZ_JADWYS010000001.1"/>
</dbReference>
<evidence type="ECO:0000313" key="2">
    <source>
        <dbReference type="EMBL" id="MBG9386650.1"/>
    </source>
</evidence>
<evidence type="ECO:0000313" key="3">
    <source>
        <dbReference type="Proteomes" id="UP000651050"/>
    </source>
</evidence>
<sequence>MNITPFPCPCCGRLVFSEAAGSEEICPVCFWQDDLFGLLDPFNVLGPNKVSLESGQTNYAASGISDTRLDRFKARLASASRFAPDIEWRLISAQDRFDPEE</sequence>
<organism evidence="2 3">
    <name type="scientific">Caenimonas aquaedulcis</name>
    <dbReference type="NCBI Taxonomy" id="2793270"/>
    <lineage>
        <taxon>Bacteria</taxon>
        <taxon>Pseudomonadati</taxon>
        <taxon>Pseudomonadota</taxon>
        <taxon>Betaproteobacteria</taxon>
        <taxon>Burkholderiales</taxon>
        <taxon>Comamonadaceae</taxon>
        <taxon>Caenimonas</taxon>
    </lineage>
</organism>
<dbReference type="Proteomes" id="UP000651050">
    <property type="component" value="Unassembled WGS sequence"/>
</dbReference>
<protein>
    <recommendedName>
        <fullName evidence="1">Cysteine-rich CPCC domain-containing protein</fullName>
    </recommendedName>
</protein>
<dbReference type="Pfam" id="PF14206">
    <property type="entry name" value="Cys_rich_CPCC"/>
    <property type="match status" value="1"/>
</dbReference>
<proteinExistence type="predicted"/>
<name>A0A931H159_9BURK</name>
<keyword evidence="3" id="KW-1185">Reference proteome</keyword>